<organism evidence="3 4">
    <name type="scientific">Mycena rosella</name>
    <name type="common">Pink bonnet</name>
    <name type="synonym">Agaricus rosellus</name>
    <dbReference type="NCBI Taxonomy" id="1033263"/>
    <lineage>
        <taxon>Eukaryota</taxon>
        <taxon>Fungi</taxon>
        <taxon>Dikarya</taxon>
        <taxon>Basidiomycota</taxon>
        <taxon>Agaricomycotina</taxon>
        <taxon>Agaricomycetes</taxon>
        <taxon>Agaricomycetidae</taxon>
        <taxon>Agaricales</taxon>
        <taxon>Marasmiineae</taxon>
        <taxon>Mycenaceae</taxon>
        <taxon>Mycena</taxon>
    </lineage>
</organism>
<evidence type="ECO:0000256" key="1">
    <source>
        <dbReference type="SAM" id="MobiDB-lite"/>
    </source>
</evidence>
<feature type="compositionally biased region" description="Polar residues" evidence="1">
    <location>
        <begin position="139"/>
        <end position="149"/>
    </location>
</feature>
<gene>
    <name evidence="3" type="ORF">B0H17DRAFT_1130565</name>
</gene>
<feature type="compositionally biased region" description="Polar residues" evidence="1">
    <location>
        <begin position="49"/>
        <end position="66"/>
    </location>
</feature>
<dbReference type="AlphaFoldDB" id="A0AAD7DRF8"/>
<dbReference type="EMBL" id="JARKIE010000031">
    <property type="protein sequence ID" value="KAJ7697260.1"/>
    <property type="molecule type" value="Genomic_DNA"/>
</dbReference>
<feature type="compositionally biased region" description="Polar residues" evidence="1">
    <location>
        <begin position="27"/>
        <end position="36"/>
    </location>
</feature>
<feature type="region of interest" description="Disordered" evidence="1">
    <location>
        <begin position="126"/>
        <end position="153"/>
    </location>
</feature>
<protein>
    <recommendedName>
        <fullName evidence="2">DUF6532 domain-containing protein</fullName>
    </recommendedName>
</protein>
<feature type="region of interest" description="Disordered" evidence="1">
    <location>
        <begin position="189"/>
        <end position="230"/>
    </location>
</feature>
<accession>A0AAD7DRF8</accession>
<evidence type="ECO:0000313" key="4">
    <source>
        <dbReference type="Proteomes" id="UP001221757"/>
    </source>
</evidence>
<comment type="caution">
    <text evidence="3">The sequence shown here is derived from an EMBL/GenBank/DDBJ whole genome shotgun (WGS) entry which is preliminary data.</text>
</comment>
<dbReference type="Proteomes" id="UP001221757">
    <property type="component" value="Unassembled WGS sequence"/>
</dbReference>
<keyword evidence="4" id="KW-1185">Reference proteome</keyword>
<feature type="compositionally biased region" description="Basic and acidic residues" evidence="1">
    <location>
        <begin position="37"/>
        <end position="47"/>
    </location>
</feature>
<proteinExistence type="predicted"/>
<feature type="compositionally biased region" description="Acidic residues" evidence="1">
    <location>
        <begin position="92"/>
        <end position="106"/>
    </location>
</feature>
<evidence type="ECO:0000259" key="2">
    <source>
        <dbReference type="Pfam" id="PF20149"/>
    </source>
</evidence>
<feature type="region of interest" description="Disordered" evidence="1">
    <location>
        <begin position="1"/>
        <end position="112"/>
    </location>
</feature>
<name>A0AAD7DRF8_MYCRO</name>
<dbReference type="InterPro" id="IPR045341">
    <property type="entry name" value="DUF6532"/>
</dbReference>
<sequence length="532" mass="58586">MSDVEPSDGEAPARPPPPRTVCRSRDNLSGNTTLPTRTRDAAHREPSAKQGQTNKENFESAQQKLTKLTKELDKAKRQLKAASKAAQKTVIADDDLESEEREEESDSLGPVSFQSLIYPLPVLPAEGPRLTPVLRKGSRSQGPPKTSSRAFLYLPKAKLDPADAFPPYSPPTEEMDIDPRLDLGQRLPRLDIDPRTPASSDARGRSTTSTSGKRARPESSPAPVSPHKCKRKEAQFAEGYTATAGAKSKASDYEAVVCTLLLRAMAEYALYILIINTFPDIGLQMVWATECFQKACAAANQHYVLTECMIKLITKCGSHACGQIVVGCRNLFASHYGLNRSSTSTAVVNANRALSAKLVNKAAFHYKDVDGHAGFGSNSILGDIRHLTTFRNKKVLGGVFTSHFNPYPLETAALEFTALHKIAFCASEWSTGTFVAAQFFEKDVVEGYKNHLASLVKWNGFNKEVVENIRRTWYTRASRSLKLSPGIDSYATHIDESQENVLREELTRRTGAMDSESEQPVVERNNVAHDEE</sequence>
<evidence type="ECO:0000313" key="3">
    <source>
        <dbReference type="EMBL" id="KAJ7697260.1"/>
    </source>
</evidence>
<reference evidence="3" key="1">
    <citation type="submission" date="2023-03" db="EMBL/GenBank/DDBJ databases">
        <title>Massive genome expansion in bonnet fungi (Mycena s.s.) driven by repeated elements and novel gene families across ecological guilds.</title>
        <authorList>
            <consortium name="Lawrence Berkeley National Laboratory"/>
            <person name="Harder C.B."/>
            <person name="Miyauchi S."/>
            <person name="Viragh M."/>
            <person name="Kuo A."/>
            <person name="Thoen E."/>
            <person name="Andreopoulos B."/>
            <person name="Lu D."/>
            <person name="Skrede I."/>
            <person name="Drula E."/>
            <person name="Henrissat B."/>
            <person name="Morin E."/>
            <person name="Kohler A."/>
            <person name="Barry K."/>
            <person name="LaButti K."/>
            <person name="Morin E."/>
            <person name="Salamov A."/>
            <person name="Lipzen A."/>
            <person name="Mereny Z."/>
            <person name="Hegedus B."/>
            <person name="Baldrian P."/>
            <person name="Stursova M."/>
            <person name="Weitz H."/>
            <person name="Taylor A."/>
            <person name="Grigoriev I.V."/>
            <person name="Nagy L.G."/>
            <person name="Martin F."/>
            <person name="Kauserud H."/>
        </authorList>
    </citation>
    <scope>NUCLEOTIDE SEQUENCE</scope>
    <source>
        <strain evidence="3">CBHHK067</strain>
    </source>
</reference>
<feature type="domain" description="DUF6532" evidence="2">
    <location>
        <begin position="263"/>
        <end position="458"/>
    </location>
</feature>
<dbReference type="Pfam" id="PF20149">
    <property type="entry name" value="DUF6532"/>
    <property type="match status" value="1"/>
</dbReference>
<feature type="region of interest" description="Disordered" evidence="1">
    <location>
        <begin position="508"/>
        <end position="532"/>
    </location>
</feature>